<dbReference type="EMBL" id="BPLR01019890">
    <property type="protein sequence ID" value="GIX72948.1"/>
    <property type="molecule type" value="Genomic_DNA"/>
</dbReference>
<gene>
    <name evidence="1" type="ORF">CEXT_181671</name>
</gene>
<name>A0AAV4MM66_CAEEX</name>
<evidence type="ECO:0000313" key="2">
    <source>
        <dbReference type="Proteomes" id="UP001054945"/>
    </source>
</evidence>
<organism evidence="1 2">
    <name type="scientific">Caerostris extrusa</name>
    <name type="common">Bark spider</name>
    <name type="synonym">Caerostris bankana</name>
    <dbReference type="NCBI Taxonomy" id="172846"/>
    <lineage>
        <taxon>Eukaryota</taxon>
        <taxon>Metazoa</taxon>
        <taxon>Ecdysozoa</taxon>
        <taxon>Arthropoda</taxon>
        <taxon>Chelicerata</taxon>
        <taxon>Arachnida</taxon>
        <taxon>Araneae</taxon>
        <taxon>Araneomorphae</taxon>
        <taxon>Entelegynae</taxon>
        <taxon>Araneoidea</taxon>
        <taxon>Araneidae</taxon>
        <taxon>Caerostris</taxon>
    </lineage>
</organism>
<dbReference type="AlphaFoldDB" id="A0AAV4MM66"/>
<evidence type="ECO:0000313" key="1">
    <source>
        <dbReference type="EMBL" id="GIX72948.1"/>
    </source>
</evidence>
<comment type="caution">
    <text evidence="1">The sequence shown here is derived from an EMBL/GenBank/DDBJ whole genome shotgun (WGS) entry which is preliminary data.</text>
</comment>
<protein>
    <submittedName>
        <fullName evidence="1">Uncharacterized protein</fullName>
    </submittedName>
</protein>
<accession>A0AAV4MM66</accession>
<proteinExistence type="predicted"/>
<keyword evidence="2" id="KW-1185">Reference proteome</keyword>
<reference evidence="1 2" key="1">
    <citation type="submission" date="2021-06" db="EMBL/GenBank/DDBJ databases">
        <title>Caerostris extrusa draft genome.</title>
        <authorList>
            <person name="Kono N."/>
            <person name="Arakawa K."/>
        </authorList>
    </citation>
    <scope>NUCLEOTIDE SEQUENCE [LARGE SCALE GENOMIC DNA]</scope>
</reference>
<sequence>MPVTLFIGFLNCDDFHGMECPAPRPTPNLEDQSPDIIPRDRVPRLSLKDPHNAWLLPIVAQLLLNLLVQDHSINVITNPYSSVSLCEFHCLVSRR</sequence>
<dbReference type="Proteomes" id="UP001054945">
    <property type="component" value="Unassembled WGS sequence"/>
</dbReference>